<protein>
    <recommendedName>
        <fullName evidence="3">CN hydrolase domain-containing protein</fullName>
    </recommendedName>
</protein>
<dbReference type="EMBL" id="JADBGG010000050">
    <property type="protein sequence ID" value="MBE1427205.1"/>
    <property type="molecule type" value="Genomic_DNA"/>
</dbReference>
<keyword evidence="2" id="KW-1185">Reference proteome</keyword>
<proteinExistence type="predicted"/>
<reference evidence="1 2" key="1">
    <citation type="submission" date="2020-10" db="EMBL/GenBank/DDBJ databases">
        <title>Genomic Encyclopedia of Type Strains, Phase IV (KMG-IV): sequencing the most valuable type-strain genomes for metagenomic binning, comparative biology and taxonomic classification.</title>
        <authorList>
            <person name="Goeker M."/>
        </authorList>
    </citation>
    <scope>NUCLEOTIDE SEQUENCE [LARGE SCALE GENOMIC DNA]</scope>
    <source>
        <strain evidence="1 2">DSM 4194</strain>
    </source>
</reference>
<organism evidence="1 2">
    <name type="scientific">Desulfomicrobium macestii</name>
    <dbReference type="NCBI Taxonomy" id="90731"/>
    <lineage>
        <taxon>Bacteria</taxon>
        <taxon>Pseudomonadati</taxon>
        <taxon>Thermodesulfobacteriota</taxon>
        <taxon>Desulfovibrionia</taxon>
        <taxon>Desulfovibrionales</taxon>
        <taxon>Desulfomicrobiaceae</taxon>
        <taxon>Desulfomicrobium</taxon>
    </lineage>
</organism>
<comment type="caution">
    <text evidence="1">The sequence shown here is derived from an EMBL/GenBank/DDBJ whole genome shotgun (WGS) entry which is preliminary data.</text>
</comment>
<dbReference type="Proteomes" id="UP000639010">
    <property type="component" value="Unassembled WGS sequence"/>
</dbReference>
<evidence type="ECO:0008006" key="3">
    <source>
        <dbReference type="Google" id="ProtNLM"/>
    </source>
</evidence>
<gene>
    <name evidence="1" type="ORF">H4684_003895</name>
</gene>
<evidence type="ECO:0000313" key="2">
    <source>
        <dbReference type="Proteomes" id="UP000639010"/>
    </source>
</evidence>
<sequence length="142" mass="15813">MVLADDRLGFPSSVQIRQAKSLPAVGEEETLLSTFGLEWSSHFAGVRKPVYNHGGFCFGVLVCSELQNIAHRQQFQGNVDCMMVLSWNQDLETFAALVESASLDVHAHIALVNNRRYGDSRVRTPAKKDYMRDACRLRGGAQ</sequence>
<dbReference type="RefSeq" id="WP_192624975.1">
    <property type="nucleotide sequence ID" value="NZ_JADBGG010000050.1"/>
</dbReference>
<accession>A0ABR9H964</accession>
<name>A0ABR9H964_9BACT</name>
<evidence type="ECO:0000313" key="1">
    <source>
        <dbReference type="EMBL" id="MBE1427205.1"/>
    </source>
</evidence>